<reference evidence="3" key="2">
    <citation type="submission" date="2020-06" db="EMBL/GenBank/DDBJ databases">
        <title>Helianthus annuus Genome sequencing and assembly Release 2.</title>
        <authorList>
            <person name="Gouzy J."/>
            <person name="Langlade N."/>
            <person name="Munos S."/>
        </authorList>
    </citation>
    <scope>NUCLEOTIDE SEQUENCE</scope>
    <source>
        <tissue evidence="3">Leaves</tissue>
    </source>
</reference>
<dbReference type="Pfam" id="PF02721">
    <property type="entry name" value="DUF223"/>
    <property type="match status" value="1"/>
</dbReference>
<evidence type="ECO:0000313" key="4">
    <source>
        <dbReference type="Proteomes" id="UP000215914"/>
    </source>
</evidence>
<evidence type="ECO:0000313" key="3">
    <source>
        <dbReference type="EMBL" id="KAF5804834.1"/>
    </source>
</evidence>
<keyword evidence="1" id="KW-0472">Membrane</keyword>
<evidence type="ECO:0000259" key="2">
    <source>
        <dbReference type="Pfam" id="PF02721"/>
    </source>
</evidence>
<keyword evidence="4" id="KW-1185">Reference proteome</keyword>
<dbReference type="EMBL" id="MNCJ02000320">
    <property type="protein sequence ID" value="KAF5804834.1"/>
    <property type="molecule type" value="Genomic_DNA"/>
</dbReference>
<dbReference type="Proteomes" id="UP000215914">
    <property type="component" value="Unassembled WGS sequence"/>
</dbReference>
<dbReference type="Gene3D" id="2.40.50.140">
    <property type="entry name" value="Nucleic acid-binding proteins"/>
    <property type="match status" value="2"/>
</dbReference>
<dbReference type="InterPro" id="IPR003871">
    <property type="entry name" value="RFA1B/D_OB_1st"/>
</dbReference>
<organism evidence="3 4">
    <name type="scientific">Helianthus annuus</name>
    <name type="common">Common sunflower</name>
    <dbReference type="NCBI Taxonomy" id="4232"/>
    <lineage>
        <taxon>Eukaryota</taxon>
        <taxon>Viridiplantae</taxon>
        <taxon>Streptophyta</taxon>
        <taxon>Embryophyta</taxon>
        <taxon>Tracheophyta</taxon>
        <taxon>Spermatophyta</taxon>
        <taxon>Magnoliopsida</taxon>
        <taxon>eudicotyledons</taxon>
        <taxon>Gunneridae</taxon>
        <taxon>Pentapetalae</taxon>
        <taxon>asterids</taxon>
        <taxon>campanulids</taxon>
        <taxon>Asterales</taxon>
        <taxon>Asteraceae</taxon>
        <taxon>Asteroideae</taxon>
        <taxon>Heliantheae alliance</taxon>
        <taxon>Heliantheae</taxon>
        <taxon>Helianthus</taxon>
    </lineage>
</organism>
<feature type="transmembrane region" description="Helical" evidence="1">
    <location>
        <begin position="219"/>
        <end position="238"/>
    </location>
</feature>
<dbReference type="InterPro" id="IPR012340">
    <property type="entry name" value="NA-bd_OB-fold"/>
</dbReference>
<keyword evidence="1" id="KW-1133">Transmembrane helix</keyword>
<name>A0A9K3IX37_HELAN</name>
<dbReference type="Gramene" id="mRNA:HanXRQr2_Chr05g0201811">
    <property type="protein sequence ID" value="mRNA:HanXRQr2_Chr05g0201811"/>
    <property type="gene ID" value="HanXRQr2_Chr05g0201811"/>
</dbReference>
<reference evidence="3" key="1">
    <citation type="journal article" date="2017" name="Nature">
        <title>The sunflower genome provides insights into oil metabolism, flowering and Asterid evolution.</title>
        <authorList>
            <person name="Badouin H."/>
            <person name="Gouzy J."/>
            <person name="Grassa C.J."/>
            <person name="Murat F."/>
            <person name="Staton S.E."/>
            <person name="Cottret L."/>
            <person name="Lelandais-Briere C."/>
            <person name="Owens G.L."/>
            <person name="Carrere S."/>
            <person name="Mayjonade B."/>
            <person name="Legrand L."/>
            <person name="Gill N."/>
            <person name="Kane N.C."/>
            <person name="Bowers J.E."/>
            <person name="Hubner S."/>
            <person name="Bellec A."/>
            <person name="Berard A."/>
            <person name="Berges H."/>
            <person name="Blanchet N."/>
            <person name="Boniface M.C."/>
            <person name="Brunel D."/>
            <person name="Catrice O."/>
            <person name="Chaidir N."/>
            <person name="Claudel C."/>
            <person name="Donnadieu C."/>
            <person name="Faraut T."/>
            <person name="Fievet G."/>
            <person name="Helmstetter N."/>
            <person name="King M."/>
            <person name="Knapp S.J."/>
            <person name="Lai Z."/>
            <person name="Le Paslier M.C."/>
            <person name="Lippi Y."/>
            <person name="Lorenzon L."/>
            <person name="Mandel J.R."/>
            <person name="Marage G."/>
            <person name="Marchand G."/>
            <person name="Marquand E."/>
            <person name="Bret-Mestries E."/>
            <person name="Morien E."/>
            <person name="Nambeesan S."/>
            <person name="Nguyen T."/>
            <person name="Pegot-Espagnet P."/>
            <person name="Pouilly N."/>
            <person name="Raftis F."/>
            <person name="Sallet E."/>
            <person name="Schiex T."/>
            <person name="Thomas J."/>
            <person name="Vandecasteele C."/>
            <person name="Vares D."/>
            <person name="Vear F."/>
            <person name="Vautrin S."/>
            <person name="Crespi M."/>
            <person name="Mangin B."/>
            <person name="Burke J.M."/>
            <person name="Salse J."/>
            <person name="Munos S."/>
            <person name="Vincourt P."/>
            <person name="Rieseberg L.H."/>
            <person name="Langlade N.B."/>
        </authorList>
    </citation>
    <scope>NUCLEOTIDE SEQUENCE</scope>
    <source>
        <tissue evidence="3">Leaves</tissue>
    </source>
</reference>
<keyword evidence="1" id="KW-0812">Transmembrane</keyword>
<dbReference type="PANTHER" id="PTHR47165:SF4">
    <property type="entry name" value="OS03G0429900 PROTEIN"/>
    <property type="match status" value="1"/>
</dbReference>
<sequence length="239" mass="27789">MEEGAITLLNNLDLNVDNYTIRIRIVRLWTRADFNNARKVYCYDMIVMDSEGTKMQAFILAKNASGYQHLLEEKRCLTIRNPSLGENRQKVKYANGGLKINLNNNNVVEECHEAIGSEWGFDFTPFDSVVEDPTVDNKFFKSPIDVIGFVVKSFPFEVDTETNNGQNQKKVTFMLEDLNNKQIFVTLWDGYVDQIMEYESSNRGEKNVVVIIQFGKYRFWGGIVLLQIYYVFSLWLHFE</sequence>
<dbReference type="AlphaFoldDB" id="A0A9K3IX37"/>
<comment type="caution">
    <text evidence="3">The sequence shown here is derived from an EMBL/GenBank/DDBJ whole genome shotgun (WGS) entry which is preliminary data.</text>
</comment>
<dbReference type="PANTHER" id="PTHR47165">
    <property type="entry name" value="OS03G0429900 PROTEIN"/>
    <property type="match status" value="1"/>
</dbReference>
<dbReference type="SUPFAM" id="SSF50249">
    <property type="entry name" value="Nucleic acid-binding proteins"/>
    <property type="match status" value="2"/>
</dbReference>
<accession>A0A9K3IX37</accession>
<evidence type="ECO:0000256" key="1">
    <source>
        <dbReference type="SAM" id="Phobius"/>
    </source>
</evidence>
<proteinExistence type="predicted"/>
<protein>
    <submittedName>
        <fullName evidence="3">Nucleic acid-binding protein</fullName>
    </submittedName>
</protein>
<gene>
    <name evidence="3" type="ORF">HanXRQr2_Chr05g0201811</name>
</gene>
<feature type="domain" description="Replication protein A 70 kDa DNA-binding subunit B/D first OB fold" evidence="2">
    <location>
        <begin position="8"/>
        <end position="111"/>
    </location>
</feature>